<evidence type="ECO:0000313" key="1">
    <source>
        <dbReference type="EMBL" id="KAJ1205753.1"/>
    </source>
</evidence>
<evidence type="ECO:0000313" key="2">
    <source>
        <dbReference type="Proteomes" id="UP001066276"/>
    </source>
</evidence>
<dbReference type="EMBL" id="JANPWB010000002">
    <property type="protein sequence ID" value="KAJ1205753.1"/>
    <property type="molecule type" value="Genomic_DNA"/>
</dbReference>
<reference evidence="1" key="1">
    <citation type="journal article" date="2022" name="bioRxiv">
        <title>Sequencing and chromosome-scale assembly of the giantPleurodeles waltlgenome.</title>
        <authorList>
            <person name="Brown T."/>
            <person name="Elewa A."/>
            <person name="Iarovenko S."/>
            <person name="Subramanian E."/>
            <person name="Araus A.J."/>
            <person name="Petzold A."/>
            <person name="Susuki M."/>
            <person name="Suzuki K.-i.T."/>
            <person name="Hayashi T."/>
            <person name="Toyoda A."/>
            <person name="Oliveira C."/>
            <person name="Osipova E."/>
            <person name="Leigh N.D."/>
            <person name="Simon A."/>
            <person name="Yun M.H."/>
        </authorList>
    </citation>
    <scope>NUCLEOTIDE SEQUENCE</scope>
    <source>
        <strain evidence="1">20211129_DDA</strain>
        <tissue evidence="1">Liver</tissue>
    </source>
</reference>
<protein>
    <submittedName>
        <fullName evidence="1">Uncharacterized protein</fullName>
    </submittedName>
</protein>
<dbReference type="AlphaFoldDB" id="A0AAV7VWS9"/>
<dbReference type="Proteomes" id="UP001066276">
    <property type="component" value="Chromosome 1_2"/>
</dbReference>
<organism evidence="1 2">
    <name type="scientific">Pleurodeles waltl</name>
    <name type="common">Iberian ribbed newt</name>
    <dbReference type="NCBI Taxonomy" id="8319"/>
    <lineage>
        <taxon>Eukaryota</taxon>
        <taxon>Metazoa</taxon>
        <taxon>Chordata</taxon>
        <taxon>Craniata</taxon>
        <taxon>Vertebrata</taxon>
        <taxon>Euteleostomi</taxon>
        <taxon>Amphibia</taxon>
        <taxon>Batrachia</taxon>
        <taxon>Caudata</taxon>
        <taxon>Salamandroidea</taxon>
        <taxon>Salamandridae</taxon>
        <taxon>Pleurodelinae</taxon>
        <taxon>Pleurodeles</taxon>
    </lineage>
</organism>
<accession>A0AAV7VWS9</accession>
<keyword evidence="2" id="KW-1185">Reference proteome</keyword>
<sequence>MGTLELQKSLAAQLKKGPTLHENHAEGYAAQEGVLGAGPIGSLKISWRRCKRALAAARDAMYVDTVLHGKARAYLHQHWTAGREDLVDYFRPPPVMQDPHSSG</sequence>
<comment type="caution">
    <text evidence="1">The sequence shown here is derived from an EMBL/GenBank/DDBJ whole genome shotgun (WGS) entry which is preliminary data.</text>
</comment>
<proteinExistence type="predicted"/>
<gene>
    <name evidence="1" type="ORF">NDU88_001180</name>
</gene>
<name>A0AAV7VWS9_PLEWA</name>